<proteinExistence type="predicted"/>
<organism evidence="2 5">
    <name type="scientific">Plasmodium ovale curtisi</name>
    <dbReference type="NCBI Taxonomy" id="864141"/>
    <lineage>
        <taxon>Eukaryota</taxon>
        <taxon>Sar</taxon>
        <taxon>Alveolata</taxon>
        <taxon>Apicomplexa</taxon>
        <taxon>Aconoidasida</taxon>
        <taxon>Haemosporida</taxon>
        <taxon>Plasmodiidae</taxon>
        <taxon>Plasmodium</taxon>
        <taxon>Plasmodium (Plasmodium)</taxon>
    </lineage>
</organism>
<evidence type="ECO:0000313" key="2">
    <source>
        <dbReference type="EMBL" id="SBS80485.1"/>
    </source>
</evidence>
<evidence type="ECO:0000313" key="5">
    <source>
        <dbReference type="Proteomes" id="UP000078560"/>
    </source>
</evidence>
<feature type="region of interest" description="Disordered" evidence="1">
    <location>
        <begin position="16"/>
        <end position="37"/>
    </location>
</feature>
<reference evidence="4 5" key="1">
    <citation type="submission" date="2016-05" db="EMBL/GenBank/DDBJ databases">
        <authorList>
            <person name="Naeem Raeece"/>
        </authorList>
    </citation>
    <scope>NUCLEOTIDE SEQUENCE [LARGE SCALE GENOMIC DNA]</scope>
</reference>
<reference evidence="2" key="2">
    <citation type="submission" date="2016-05" db="EMBL/GenBank/DDBJ databases">
        <authorList>
            <person name="Lavstsen T."/>
            <person name="Jespersen J.S."/>
        </authorList>
    </citation>
    <scope>NUCLEOTIDE SEQUENCE [LARGE SCALE GENOMIC DNA]</scope>
</reference>
<dbReference type="Proteomes" id="UP000078546">
    <property type="component" value="Unassembled WGS sequence"/>
</dbReference>
<dbReference type="EMBL" id="FLQV01000095">
    <property type="protein sequence ID" value="SBS81169.1"/>
    <property type="molecule type" value="Genomic_DNA"/>
</dbReference>
<evidence type="ECO:0000313" key="4">
    <source>
        <dbReference type="Proteomes" id="UP000078546"/>
    </source>
</evidence>
<dbReference type="Proteomes" id="UP000078560">
    <property type="component" value="Unassembled WGS sequence"/>
</dbReference>
<sequence>MQVCVGDIEEKMKKQMKAKKEVQMQGKEGSANERQRRKCKCKAKKDVQIQGKEGSANQFPFVAFSMLPFFDASLFHELPISGTLFEKKLSSLVFLKIEVN</sequence>
<evidence type="ECO:0000313" key="3">
    <source>
        <dbReference type="EMBL" id="SBS81169.1"/>
    </source>
</evidence>
<protein>
    <submittedName>
        <fullName evidence="2">Uncharacterized protein</fullName>
    </submittedName>
</protein>
<dbReference type="AlphaFoldDB" id="A0A1A8VJ33"/>
<dbReference type="EMBL" id="FLQU01000081">
    <property type="protein sequence ID" value="SBS80485.1"/>
    <property type="molecule type" value="Genomic_DNA"/>
</dbReference>
<name>A0A1A8VJ33_PLAOA</name>
<accession>A0A1A8VJ33</accession>
<evidence type="ECO:0000256" key="1">
    <source>
        <dbReference type="SAM" id="MobiDB-lite"/>
    </source>
</evidence>
<gene>
    <name evidence="3" type="ORF">POVCU1_004920</name>
    <name evidence="2" type="ORF">POVCU2_0005600</name>
</gene>